<accession>A0ABT5SWA3</accession>
<evidence type="ECO:0000313" key="2">
    <source>
        <dbReference type="EMBL" id="MDD7966421.1"/>
    </source>
</evidence>
<organism evidence="2 3">
    <name type="scientific">Actinomycetospora lemnae</name>
    <dbReference type="NCBI Taxonomy" id="3019891"/>
    <lineage>
        <taxon>Bacteria</taxon>
        <taxon>Bacillati</taxon>
        <taxon>Actinomycetota</taxon>
        <taxon>Actinomycetes</taxon>
        <taxon>Pseudonocardiales</taxon>
        <taxon>Pseudonocardiaceae</taxon>
        <taxon>Actinomycetospora</taxon>
    </lineage>
</organism>
<protein>
    <submittedName>
        <fullName evidence="2">DUF1990 family protein</fullName>
    </submittedName>
</protein>
<dbReference type="EMBL" id="JAQZAO010000005">
    <property type="protein sequence ID" value="MDD7966421.1"/>
    <property type="molecule type" value="Genomic_DNA"/>
</dbReference>
<sequence>MVMRRLFSSRPPLGRLRRGWGALIMLGRHLRALPIIERHRTAGGATDLPAPWPLALVDDRTKTYAHGHGPLFHRTFSIRVVDAHHDAKELIETLSRDLDAGAPPHVVTFARERGEPGRMLVGDEYRVYMPAPWDGPVRVILRTDRSFRFGTLEGHLEAGQIEFRASDVEGGVVDFAIEVWSRAGDRAAELVYRRLVVGREVQAGLWVQFCLGAVRLLEGRREGKVRAITRRVPAGELDSH</sequence>
<comment type="caution">
    <text evidence="2">The sequence shown here is derived from an EMBL/GenBank/DDBJ whole genome shotgun (WGS) entry which is preliminary data.</text>
</comment>
<feature type="domain" description="DUF1990" evidence="1">
    <location>
        <begin position="125"/>
        <end position="193"/>
    </location>
</feature>
<evidence type="ECO:0000259" key="1">
    <source>
        <dbReference type="Pfam" id="PF09348"/>
    </source>
</evidence>
<keyword evidence="3" id="KW-1185">Reference proteome</keyword>
<gene>
    <name evidence="2" type="ORF">PGB27_13840</name>
</gene>
<proteinExistence type="predicted"/>
<name>A0ABT5SWA3_9PSEU</name>
<dbReference type="Proteomes" id="UP001300763">
    <property type="component" value="Unassembled WGS sequence"/>
</dbReference>
<evidence type="ECO:0000313" key="3">
    <source>
        <dbReference type="Proteomes" id="UP001300763"/>
    </source>
</evidence>
<dbReference type="Pfam" id="PF09348">
    <property type="entry name" value="DUF1990"/>
    <property type="match status" value="1"/>
</dbReference>
<reference evidence="2 3" key="1">
    <citation type="submission" date="2023-02" db="EMBL/GenBank/DDBJ databases">
        <title>Genome sequencing required for Actinomycetospora new species description.</title>
        <authorList>
            <person name="Saimee Y."/>
            <person name="Duangmal K."/>
        </authorList>
    </citation>
    <scope>NUCLEOTIDE SEQUENCE [LARGE SCALE GENOMIC DNA]</scope>
    <source>
        <strain evidence="2 3">DW7H6</strain>
    </source>
</reference>
<dbReference type="InterPro" id="IPR018960">
    <property type="entry name" value="DUF1990"/>
</dbReference>